<dbReference type="PANTHER" id="PTHR42839:SF2">
    <property type="entry name" value="ISOCHORISMATE SYNTHASE ENTC"/>
    <property type="match status" value="1"/>
</dbReference>
<keyword evidence="4 7" id="KW-0413">Isomerase</keyword>
<dbReference type="InterPro" id="IPR005801">
    <property type="entry name" value="ADC_synthase"/>
</dbReference>
<gene>
    <name evidence="7" type="ORF">ACFQ4C_05370</name>
</gene>
<comment type="caution">
    <text evidence="7">The sequence shown here is derived from an EMBL/GenBank/DDBJ whole genome shotgun (WGS) entry which is preliminary data.</text>
</comment>
<evidence type="ECO:0000313" key="7">
    <source>
        <dbReference type="EMBL" id="MFD1140524.1"/>
    </source>
</evidence>
<dbReference type="InterPro" id="IPR015890">
    <property type="entry name" value="Chorismate_C"/>
</dbReference>
<evidence type="ECO:0000256" key="1">
    <source>
        <dbReference type="ARBA" id="ARBA00000799"/>
    </source>
</evidence>
<dbReference type="InterPro" id="IPR004561">
    <property type="entry name" value="IsoChor_synthase"/>
</dbReference>
<dbReference type="RefSeq" id="WP_265989398.1">
    <property type="nucleotide sequence ID" value="NZ_CP110973.1"/>
</dbReference>
<reference evidence="8" key="1">
    <citation type="journal article" date="2019" name="Int. J. Syst. Evol. Microbiol.">
        <title>The Global Catalogue of Microorganisms (GCM) 10K type strain sequencing project: providing services to taxonomists for standard genome sequencing and annotation.</title>
        <authorList>
            <consortium name="The Broad Institute Genomics Platform"/>
            <consortium name="The Broad Institute Genome Sequencing Center for Infectious Disease"/>
            <person name="Wu L."/>
            <person name="Ma J."/>
        </authorList>
    </citation>
    <scope>NUCLEOTIDE SEQUENCE [LARGE SCALE GENOMIC DNA]</scope>
    <source>
        <strain evidence="8">CCUG 55608</strain>
    </source>
</reference>
<evidence type="ECO:0000256" key="4">
    <source>
        <dbReference type="ARBA" id="ARBA00023235"/>
    </source>
</evidence>
<name>A0ABW3Q4I1_9BACT</name>
<feature type="domain" description="Chorismate-utilising enzyme C-terminal" evidence="6">
    <location>
        <begin position="133"/>
        <end position="395"/>
    </location>
</feature>
<dbReference type="GO" id="GO:0008909">
    <property type="term" value="F:isochorismate synthase activity"/>
    <property type="evidence" value="ECO:0007669"/>
    <property type="project" value="UniProtKB-EC"/>
</dbReference>
<evidence type="ECO:0000313" key="8">
    <source>
        <dbReference type="Proteomes" id="UP001597116"/>
    </source>
</evidence>
<keyword evidence="8" id="KW-1185">Reference proteome</keyword>
<comment type="catalytic activity">
    <reaction evidence="1">
        <text>chorismate = isochorismate</text>
        <dbReference type="Rhea" id="RHEA:18985"/>
        <dbReference type="ChEBI" id="CHEBI:29748"/>
        <dbReference type="ChEBI" id="CHEBI:29780"/>
        <dbReference type="EC" id="5.4.4.2"/>
    </reaction>
</comment>
<dbReference type="Pfam" id="PF00425">
    <property type="entry name" value="Chorismate_bind"/>
    <property type="match status" value="1"/>
</dbReference>
<evidence type="ECO:0000256" key="2">
    <source>
        <dbReference type="ARBA" id="ARBA00005297"/>
    </source>
</evidence>
<dbReference type="EMBL" id="JBHTLP010000002">
    <property type="protein sequence ID" value="MFD1140524.1"/>
    <property type="molecule type" value="Genomic_DNA"/>
</dbReference>
<dbReference type="SUPFAM" id="SSF56322">
    <property type="entry name" value="ADC synthase"/>
    <property type="match status" value="1"/>
</dbReference>
<evidence type="ECO:0000256" key="3">
    <source>
        <dbReference type="ARBA" id="ARBA00012824"/>
    </source>
</evidence>
<dbReference type="EC" id="5.4.4.2" evidence="3"/>
<dbReference type="PANTHER" id="PTHR42839">
    <property type="entry name" value="ISOCHORISMATE SYNTHASE ENTC"/>
    <property type="match status" value="1"/>
</dbReference>
<evidence type="ECO:0000259" key="6">
    <source>
        <dbReference type="Pfam" id="PF00425"/>
    </source>
</evidence>
<evidence type="ECO:0000256" key="5">
    <source>
        <dbReference type="ARBA" id="ARBA00041564"/>
    </source>
</evidence>
<accession>A0ABW3Q4I1</accession>
<dbReference type="Proteomes" id="UP001597116">
    <property type="component" value="Unassembled WGS sequence"/>
</dbReference>
<protein>
    <recommendedName>
        <fullName evidence="3">isochorismate synthase</fullName>
        <ecNumber evidence="3">5.4.4.2</ecNumber>
    </recommendedName>
    <alternativeName>
        <fullName evidence="5">Isochorismate mutase</fullName>
    </alternativeName>
</protein>
<dbReference type="NCBIfam" id="TIGR00543">
    <property type="entry name" value="isochor_syn"/>
    <property type="match status" value="1"/>
</dbReference>
<comment type="similarity">
    <text evidence="2">Belongs to the isochorismate synthase family.</text>
</comment>
<organism evidence="7 8">
    <name type="scientific">Larkinella insperata</name>
    <dbReference type="NCBI Taxonomy" id="332158"/>
    <lineage>
        <taxon>Bacteria</taxon>
        <taxon>Pseudomonadati</taxon>
        <taxon>Bacteroidota</taxon>
        <taxon>Cytophagia</taxon>
        <taxon>Cytophagales</taxon>
        <taxon>Spirosomataceae</taxon>
        <taxon>Larkinella</taxon>
    </lineage>
</organism>
<proteinExistence type="inferred from homology"/>
<dbReference type="Gene3D" id="3.60.120.10">
    <property type="entry name" value="Anthranilate synthase"/>
    <property type="match status" value="1"/>
</dbReference>
<sequence length="406" mass="45475">MSSTLQTQQTGQALWQAAVQAGYPAAIWRLPNHSERELIIDASGTVSTVAMDFEELPMGFAVSPFINPDAEQTLFLKADFYWRFDENGTILAAEHKHTDKHPALDALFHPAPATARKETIPAIQILGPSGEQQAQFEKTVAQAIRQMERGKFRKVVLSRTKTIQFDEQPDVLMLFNRLCKAYPNAFVSAVYLPERNQIWLGATPERLVSMDTDGIFRTVALAGTQSAFDSEGRPKRPADAPWTQKEIEEQALVGRYIIGCFKKIRIREYIEEGPRTVVAGNLMHLRSDYSVDMQAVNFPQLGTVMLRLLHPTSAVCGMPREAAQEFILQSETHDRELYSGFLGPVNIFRNEGPESHLFVNLRCMKLEGQEGTLYAGAGLTEDSVPAKEWRETELKCDTLLSVVTKS</sequence>